<dbReference type="InterPro" id="IPR017185">
    <property type="entry name" value="UCP037373_trxn_reg"/>
</dbReference>
<dbReference type="RefSeq" id="WP_309308556.1">
    <property type="nucleotide sequence ID" value="NZ_CP133594.1"/>
</dbReference>
<dbReference type="SUPFAM" id="SSF46785">
    <property type="entry name" value="Winged helix' DNA-binding domain"/>
    <property type="match status" value="1"/>
</dbReference>
<dbReference type="AlphaFoldDB" id="A0AA51UFZ2"/>
<evidence type="ECO:0000313" key="2">
    <source>
        <dbReference type="Proteomes" id="UP001183006"/>
    </source>
</evidence>
<dbReference type="GeneID" id="84228797"/>
<name>A0AA51UFZ2_9EURY</name>
<dbReference type="KEGG" id="mmav:RE476_01610"/>
<protein>
    <submittedName>
        <fullName evidence="1">Transcriptional regulator</fullName>
    </submittedName>
</protein>
<dbReference type="PIRSF" id="PIRSF037373">
    <property type="entry name" value="UCP037373_trxn_reg"/>
    <property type="match status" value="1"/>
</dbReference>
<dbReference type="EMBL" id="CP133594">
    <property type="protein sequence ID" value="WMW22542.1"/>
    <property type="molecule type" value="Genomic_DNA"/>
</dbReference>
<proteinExistence type="predicted"/>
<sequence length="124" mass="14560">MRNKKPSGMSEKEYEIVELLRKLDMNRTVALTLACLSSGEEITSREIEKNSNLRQPEVSIAMRYLKDNNWVDIREEKKTEGKGRPVKLYRLVTPLDEIVRNIEQKILLESRYVLNNIEKLKRLA</sequence>
<reference evidence="1" key="1">
    <citation type="submission" date="2023-08" db="EMBL/GenBank/DDBJ databases">
        <title>Methanolobus mangrovi sp. nov. and Methanolobus sediminis sp. nov, two novel methylotrophic methanogens isolated from mangrove sediments in China.</title>
        <authorList>
            <person name="Zhou J."/>
        </authorList>
    </citation>
    <scope>NUCLEOTIDE SEQUENCE</scope>
    <source>
        <strain evidence="1">FTZ2</strain>
    </source>
</reference>
<organism evidence="1 2">
    <name type="scientific">Methanolobus mangrovi</name>
    <dbReference type="NCBI Taxonomy" id="3072977"/>
    <lineage>
        <taxon>Archaea</taxon>
        <taxon>Methanobacteriati</taxon>
        <taxon>Methanobacteriota</taxon>
        <taxon>Stenosarchaea group</taxon>
        <taxon>Methanomicrobia</taxon>
        <taxon>Methanosarcinales</taxon>
        <taxon>Methanosarcinaceae</taxon>
        <taxon>Methanolobus</taxon>
    </lineage>
</organism>
<accession>A0AA51UFZ2</accession>
<evidence type="ECO:0000313" key="1">
    <source>
        <dbReference type="EMBL" id="WMW22542.1"/>
    </source>
</evidence>
<keyword evidence="2" id="KW-1185">Reference proteome</keyword>
<dbReference type="InterPro" id="IPR036390">
    <property type="entry name" value="WH_DNA-bd_sf"/>
</dbReference>
<gene>
    <name evidence="1" type="ORF">RE476_01610</name>
</gene>
<dbReference type="Proteomes" id="UP001183006">
    <property type="component" value="Chromosome"/>
</dbReference>
<dbReference type="Gene3D" id="1.10.10.10">
    <property type="entry name" value="Winged helix-like DNA-binding domain superfamily/Winged helix DNA-binding domain"/>
    <property type="match status" value="1"/>
</dbReference>
<dbReference type="InterPro" id="IPR036388">
    <property type="entry name" value="WH-like_DNA-bd_sf"/>
</dbReference>